<name>A0A8D9MEZ7_BRACM</name>
<accession>A0A8D9MEZ7</accession>
<feature type="region of interest" description="Disordered" evidence="1">
    <location>
        <begin position="20"/>
        <end position="39"/>
    </location>
</feature>
<gene>
    <name evidence="2" type="ORF">BRAPAZ1V2_A10P10630.2</name>
</gene>
<dbReference type="EMBL" id="LS974626">
    <property type="protein sequence ID" value="CAG7909817.1"/>
    <property type="molecule type" value="Genomic_DNA"/>
</dbReference>
<evidence type="ECO:0000313" key="2">
    <source>
        <dbReference type="EMBL" id="CAG7909817.1"/>
    </source>
</evidence>
<reference evidence="2 3" key="1">
    <citation type="submission" date="2021-07" db="EMBL/GenBank/DDBJ databases">
        <authorList>
            <consortium name="Genoscope - CEA"/>
            <person name="William W."/>
        </authorList>
    </citation>
    <scope>NUCLEOTIDE SEQUENCE [LARGE SCALE GENOMIC DNA]</scope>
</reference>
<dbReference type="Proteomes" id="UP000694005">
    <property type="component" value="Chromosome A10"/>
</dbReference>
<evidence type="ECO:0000256" key="1">
    <source>
        <dbReference type="SAM" id="MobiDB-lite"/>
    </source>
</evidence>
<feature type="non-terminal residue" evidence="2">
    <location>
        <position position="1"/>
    </location>
</feature>
<sequence length="39" mass="4136">QRPKGVRKVGVKEPVATSYREIGTLKPKSTAPAASDNPT</sequence>
<dbReference type="Gramene" id="A10p10630.2_BraZ1">
    <property type="protein sequence ID" value="A10p10630.2_BraZ1.CDS.1"/>
    <property type="gene ID" value="A10g10630.2_BraZ1"/>
</dbReference>
<protein>
    <submittedName>
        <fullName evidence="2">Uncharacterized protein</fullName>
    </submittedName>
</protein>
<dbReference type="AlphaFoldDB" id="A0A8D9MEZ7"/>
<organism evidence="2 3">
    <name type="scientific">Brassica campestris</name>
    <name type="common">Field mustard</name>
    <dbReference type="NCBI Taxonomy" id="3711"/>
    <lineage>
        <taxon>Eukaryota</taxon>
        <taxon>Viridiplantae</taxon>
        <taxon>Streptophyta</taxon>
        <taxon>Embryophyta</taxon>
        <taxon>Tracheophyta</taxon>
        <taxon>Spermatophyta</taxon>
        <taxon>Magnoliopsida</taxon>
        <taxon>eudicotyledons</taxon>
        <taxon>Gunneridae</taxon>
        <taxon>Pentapetalae</taxon>
        <taxon>rosids</taxon>
        <taxon>malvids</taxon>
        <taxon>Brassicales</taxon>
        <taxon>Brassicaceae</taxon>
        <taxon>Brassiceae</taxon>
        <taxon>Brassica</taxon>
    </lineage>
</organism>
<proteinExistence type="predicted"/>
<evidence type="ECO:0000313" key="3">
    <source>
        <dbReference type="Proteomes" id="UP000694005"/>
    </source>
</evidence>